<keyword evidence="3" id="KW-1185">Reference proteome</keyword>
<evidence type="ECO:0000259" key="1">
    <source>
        <dbReference type="Pfam" id="PF01168"/>
    </source>
</evidence>
<dbReference type="InterPro" id="IPR029066">
    <property type="entry name" value="PLP-binding_barrel"/>
</dbReference>
<name>A0A839AQD0_9FLAO</name>
<dbReference type="Proteomes" id="UP000563906">
    <property type="component" value="Unassembled WGS sequence"/>
</dbReference>
<sequence length="392" mass="45490">MDTYFNNLNQQLKNHQRAIPCLLIDLDILDENIEKTQLNLSTNTNLRIVVKSLPSVELIDYILQKTNTSKLMVFHQPFLTDLASRLNNQKDILLGKPMPIKTAEYFYNNLPQQNNGFNPFTQIQWLVDTQKRIEEYIDLAKKLHQKIRLNIEINVGLHRGGFSSLKDLEKGLQLIQKNKEFVEFSGFMGYDPHVVKLPKIIRSEKKAFKLANQFYKNCKDLVKNDFPSLWKENLTFNGAGSPTLNLHKTTKSPVNDVSIGSCFVKPTTFDIPPLKEYKPSAFIATPVLKKFKNTTIPGLEKFKFLFKQQSIFIYGGFWKADYYYPKNIKENKLFGNSTNQSLLNISNKTSLEIDDFVFLRPHQSEFVFLQFGEILPIRKGEIQKPWQLLKNK</sequence>
<evidence type="ECO:0000313" key="2">
    <source>
        <dbReference type="EMBL" id="MBA6156716.1"/>
    </source>
</evidence>
<dbReference type="SUPFAM" id="SSF51419">
    <property type="entry name" value="PLP-binding barrel"/>
    <property type="match status" value="1"/>
</dbReference>
<comment type="caution">
    <text evidence="2">The sequence shown here is derived from an EMBL/GenBank/DDBJ whole genome shotgun (WGS) entry which is preliminary data.</text>
</comment>
<feature type="domain" description="Alanine racemase N-terminal" evidence="1">
    <location>
        <begin position="24"/>
        <end position="203"/>
    </location>
</feature>
<evidence type="ECO:0000313" key="3">
    <source>
        <dbReference type="Proteomes" id="UP000563906"/>
    </source>
</evidence>
<protein>
    <submittedName>
        <fullName evidence="2">Alanine racemase</fullName>
    </submittedName>
</protein>
<dbReference type="PANTHER" id="PTHR28004:SF2">
    <property type="entry name" value="D-SERINE DEHYDRATASE"/>
    <property type="match status" value="1"/>
</dbReference>
<dbReference type="InterPro" id="IPR001608">
    <property type="entry name" value="Ala_racemase_N"/>
</dbReference>
<dbReference type="RefSeq" id="WP_182125220.1">
    <property type="nucleotide sequence ID" value="NZ_JACGLS010000004.1"/>
</dbReference>
<dbReference type="GO" id="GO:0036088">
    <property type="term" value="P:D-serine catabolic process"/>
    <property type="evidence" value="ECO:0007669"/>
    <property type="project" value="TreeGrafter"/>
</dbReference>
<accession>A0A839AQD0</accession>
<dbReference type="AlphaFoldDB" id="A0A839AQD0"/>
<dbReference type="PANTHER" id="PTHR28004">
    <property type="entry name" value="ZGC:162816-RELATED"/>
    <property type="match status" value="1"/>
</dbReference>
<dbReference type="EMBL" id="JACGLS010000004">
    <property type="protein sequence ID" value="MBA6156716.1"/>
    <property type="molecule type" value="Genomic_DNA"/>
</dbReference>
<dbReference type="InterPro" id="IPR051466">
    <property type="entry name" value="D-amino_acid_metab_enzyme"/>
</dbReference>
<organism evidence="2 3">
    <name type="scientific">Tenacibaculum pelagium</name>
    <dbReference type="NCBI Taxonomy" id="2759527"/>
    <lineage>
        <taxon>Bacteria</taxon>
        <taxon>Pseudomonadati</taxon>
        <taxon>Bacteroidota</taxon>
        <taxon>Flavobacteriia</taxon>
        <taxon>Flavobacteriales</taxon>
        <taxon>Flavobacteriaceae</taxon>
        <taxon>Tenacibaculum</taxon>
    </lineage>
</organism>
<dbReference type="Gene3D" id="3.20.20.10">
    <property type="entry name" value="Alanine racemase"/>
    <property type="match status" value="1"/>
</dbReference>
<dbReference type="GO" id="GO:0008721">
    <property type="term" value="F:D-serine ammonia-lyase activity"/>
    <property type="evidence" value="ECO:0007669"/>
    <property type="project" value="TreeGrafter"/>
</dbReference>
<gene>
    <name evidence="2" type="ORF">H3Z83_09340</name>
</gene>
<dbReference type="Pfam" id="PF01168">
    <property type="entry name" value="Ala_racemase_N"/>
    <property type="match status" value="1"/>
</dbReference>
<proteinExistence type="predicted"/>
<reference evidence="2 3" key="1">
    <citation type="submission" date="2020-07" db="EMBL/GenBank/DDBJ databases">
        <title>Bacterium isolated from marine sediment.</title>
        <authorList>
            <person name="Shang D."/>
            <person name="Du Z.-J."/>
        </authorList>
    </citation>
    <scope>NUCLEOTIDE SEQUENCE [LARGE SCALE GENOMIC DNA]</scope>
    <source>
        <strain evidence="2 3">S7007</strain>
    </source>
</reference>